<feature type="coiled-coil region" evidence="1">
    <location>
        <begin position="8"/>
        <end position="39"/>
    </location>
</feature>
<dbReference type="Gene3D" id="1.10.3160.10">
    <property type="entry name" value="Bbcrasp-1"/>
    <property type="match status" value="1"/>
</dbReference>
<gene>
    <name evidence="2" type="ORF">A7978_04550</name>
</gene>
<accession>A0A172XCI0</accession>
<evidence type="ECO:0000313" key="3">
    <source>
        <dbReference type="Proteomes" id="UP000264231"/>
    </source>
</evidence>
<dbReference type="AlphaFoldDB" id="A0A172XCI0"/>
<proteinExistence type="predicted"/>
<evidence type="ECO:0000256" key="1">
    <source>
        <dbReference type="SAM" id="Coils"/>
    </source>
</evidence>
<reference evidence="2 3" key="1">
    <citation type="submission" date="2016-05" db="EMBL/GenBank/DDBJ databases">
        <title>Chromosome and linear plasmid sequence of a 2015 human isolate of tick-borne relapsing fever spirochete, Borrelia turicatae.</title>
        <authorList>
            <person name="Kingry L.C."/>
            <person name="Dhwani B."/>
            <person name="Replogle A."/>
            <person name="Sexton C."/>
            <person name="Rowe L."/>
            <person name="Stermole B.M."/>
            <person name="Christensen A.M."/>
            <person name="Schriefer M.E."/>
        </authorList>
    </citation>
    <scope>NUCLEOTIDE SEQUENCE [LARGE SCALE GENOMIC DNA]</scope>
    <source>
        <strain evidence="2 3">BTE5EL</strain>
        <plasmid evidence="2 3">lp159</plasmid>
    </source>
</reference>
<geneLocation type="plasmid" evidence="2 3">
    <name>lp159</name>
</geneLocation>
<dbReference type="Proteomes" id="UP000264231">
    <property type="component" value="Plasmid lp159"/>
</dbReference>
<name>A0A172XCI0_BORTU</name>
<sequence length="202" mass="23655">MAEKDQVFNNLRRILIEFREELENERAAFISKEAQLNIDFKGTLENIVYYQSDRDKIYTMLGYDFEIMGKLGTIFDKLNFRHVSDRDTRVVTNFLNGLMRVAYSIQTLFKDVLNQTKLEMLKSRDVGDFEKIIQYLVQFIEMVKDLMSRVKAIILSAASKTNEDDILNELNKVISSSDAKLNRGMRSIHYLLFDIMELVDLL</sequence>
<organism evidence="2 3">
    <name type="scientific">Borrelia turicatae</name>
    <dbReference type="NCBI Taxonomy" id="142"/>
    <lineage>
        <taxon>Bacteria</taxon>
        <taxon>Pseudomonadati</taxon>
        <taxon>Spirochaetota</taxon>
        <taxon>Spirochaetia</taxon>
        <taxon>Spirochaetales</taxon>
        <taxon>Borreliaceae</taxon>
        <taxon>Borrelia</taxon>
    </lineage>
</organism>
<dbReference type="RefSeq" id="WP_020282275.1">
    <property type="nucleotide sequence ID" value="NZ_CP015630.1"/>
</dbReference>
<dbReference type="EMBL" id="CP015630">
    <property type="protein sequence ID" value="ANF34384.1"/>
    <property type="molecule type" value="Genomic_DNA"/>
</dbReference>
<evidence type="ECO:0000313" key="2">
    <source>
        <dbReference type="EMBL" id="ANF34384.1"/>
    </source>
</evidence>
<keyword evidence="1" id="KW-0175">Coiled coil</keyword>
<keyword evidence="2" id="KW-0614">Plasmid</keyword>
<protein>
    <submittedName>
        <fullName evidence="2">Uncharacterized protein</fullName>
    </submittedName>
</protein>